<sequence>PSRRSRRLRLAPLPQSKRKQRNWKKKVKRRRRKRKKKRRKRKQRKRKHMRRSTPLPLMSDRKAAQRRRQRPKPKPSSGSSVKPRSRSSEYRLRKNGRLRKSKSANAKSASAQLEKLSKHGNRRPGSVKPGNSRKEKRQNRQKGCAKLPKRKREICKPRRKRKHETLRSSSVELPATSDALVTADERQTRRLRWRAPTRKGRDRLELKHRQLRLGVRRNESPAHPPLARPTREHEHLQGSASDPETAGLCGRIQQHSEA</sequence>
<feature type="compositionally biased region" description="Basic residues" evidence="1">
    <location>
        <begin position="64"/>
        <end position="73"/>
    </location>
</feature>
<proteinExistence type="predicted"/>
<feature type="compositionally biased region" description="Basic residues" evidence="1">
    <location>
        <begin position="16"/>
        <end position="51"/>
    </location>
</feature>
<keyword evidence="3" id="KW-1185">Reference proteome</keyword>
<dbReference type="EMBL" id="CAJNIZ010014865">
    <property type="protein sequence ID" value="CAE7367290.1"/>
    <property type="molecule type" value="Genomic_DNA"/>
</dbReference>
<organism evidence="2 3">
    <name type="scientific">Symbiodinium pilosum</name>
    <name type="common">Dinoflagellate</name>
    <dbReference type="NCBI Taxonomy" id="2952"/>
    <lineage>
        <taxon>Eukaryota</taxon>
        <taxon>Sar</taxon>
        <taxon>Alveolata</taxon>
        <taxon>Dinophyceae</taxon>
        <taxon>Suessiales</taxon>
        <taxon>Symbiodiniaceae</taxon>
        <taxon>Symbiodinium</taxon>
    </lineage>
</organism>
<comment type="caution">
    <text evidence="2">The sequence shown here is derived from an EMBL/GenBank/DDBJ whole genome shotgun (WGS) entry which is preliminary data.</text>
</comment>
<evidence type="ECO:0000313" key="3">
    <source>
        <dbReference type="Proteomes" id="UP000649617"/>
    </source>
</evidence>
<feature type="non-terminal residue" evidence="2">
    <location>
        <position position="1"/>
    </location>
</feature>
<dbReference type="Proteomes" id="UP000649617">
    <property type="component" value="Unassembled WGS sequence"/>
</dbReference>
<name>A0A812Q7H0_SYMPI</name>
<feature type="compositionally biased region" description="Basic residues" evidence="1">
    <location>
        <begin position="93"/>
        <end position="102"/>
    </location>
</feature>
<gene>
    <name evidence="2" type="ORF">SPIL2461_LOCUS8886</name>
</gene>
<feature type="compositionally biased region" description="Basic residues" evidence="1">
    <location>
        <begin position="147"/>
        <end position="164"/>
    </location>
</feature>
<evidence type="ECO:0000313" key="2">
    <source>
        <dbReference type="EMBL" id="CAE7367290.1"/>
    </source>
</evidence>
<reference evidence="2" key="1">
    <citation type="submission" date="2021-02" db="EMBL/GenBank/DDBJ databases">
        <authorList>
            <person name="Dougan E. K."/>
            <person name="Rhodes N."/>
            <person name="Thang M."/>
            <person name="Chan C."/>
        </authorList>
    </citation>
    <scope>NUCLEOTIDE SEQUENCE</scope>
</reference>
<protein>
    <submittedName>
        <fullName evidence="2">Uncharacterized protein</fullName>
    </submittedName>
</protein>
<dbReference type="AlphaFoldDB" id="A0A812Q7H0"/>
<accession>A0A812Q7H0</accession>
<feature type="region of interest" description="Disordered" evidence="1">
    <location>
        <begin position="213"/>
        <end position="258"/>
    </location>
</feature>
<feature type="non-terminal residue" evidence="2">
    <location>
        <position position="258"/>
    </location>
</feature>
<feature type="region of interest" description="Disordered" evidence="1">
    <location>
        <begin position="1"/>
        <end position="183"/>
    </location>
</feature>
<evidence type="ECO:0000256" key="1">
    <source>
        <dbReference type="SAM" id="MobiDB-lite"/>
    </source>
</evidence>